<evidence type="ECO:0000256" key="2">
    <source>
        <dbReference type="SAM" id="MobiDB-lite"/>
    </source>
</evidence>
<dbReference type="SUPFAM" id="SSF52058">
    <property type="entry name" value="L domain-like"/>
    <property type="match status" value="1"/>
</dbReference>
<dbReference type="InterPro" id="IPR032675">
    <property type="entry name" value="LRR_dom_sf"/>
</dbReference>
<dbReference type="PANTHER" id="PTHR15140:SF57">
    <property type="entry name" value="RX N-TERMINAL DOMAIN-CONTAINING PROTEIN"/>
    <property type="match status" value="1"/>
</dbReference>
<dbReference type="PANTHER" id="PTHR15140">
    <property type="entry name" value="TUBULIN-SPECIFIC CHAPERONE E"/>
    <property type="match status" value="1"/>
</dbReference>
<dbReference type="Pfam" id="PF23598">
    <property type="entry name" value="LRR_14"/>
    <property type="match status" value="1"/>
</dbReference>
<gene>
    <name evidence="4" type="ORF">TIFTF001_049717</name>
</gene>
<dbReference type="Proteomes" id="UP001187192">
    <property type="component" value="Unassembled WGS sequence"/>
</dbReference>
<evidence type="ECO:0000313" key="4">
    <source>
        <dbReference type="EMBL" id="GMN31773.1"/>
    </source>
</evidence>
<accession>A0AA87Z8Y6</accession>
<dbReference type="InterPro" id="IPR055414">
    <property type="entry name" value="LRR_R13L4/SHOC2-like"/>
</dbReference>
<dbReference type="Gene3D" id="3.80.10.10">
    <property type="entry name" value="Ribonuclease Inhibitor"/>
    <property type="match status" value="1"/>
</dbReference>
<organism evidence="4 5">
    <name type="scientific">Ficus carica</name>
    <name type="common">Common fig</name>
    <dbReference type="NCBI Taxonomy" id="3494"/>
    <lineage>
        <taxon>Eukaryota</taxon>
        <taxon>Viridiplantae</taxon>
        <taxon>Streptophyta</taxon>
        <taxon>Embryophyta</taxon>
        <taxon>Tracheophyta</taxon>
        <taxon>Spermatophyta</taxon>
        <taxon>Magnoliopsida</taxon>
        <taxon>eudicotyledons</taxon>
        <taxon>Gunneridae</taxon>
        <taxon>Pentapetalae</taxon>
        <taxon>rosids</taxon>
        <taxon>fabids</taxon>
        <taxon>Rosales</taxon>
        <taxon>Moraceae</taxon>
        <taxon>Ficeae</taxon>
        <taxon>Ficus</taxon>
    </lineage>
</organism>
<evidence type="ECO:0000256" key="1">
    <source>
        <dbReference type="ARBA" id="ARBA00022737"/>
    </source>
</evidence>
<evidence type="ECO:0000259" key="3">
    <source>
        <dbReference type="Pfam" id="PF23598"/>
    </source>
</evidence>
<sequence>MIVAADLSGIALIKELGKLRQLRKLAITRLTAEATTALFACIEEMNHLESLSLSFKNDGGMLNLETISSPPPHLERLVLKCRLQVLPDWISGLQNLSMLCLSLSSLTDDPLRHVGVLPNLVSLWLYRAYEGTQLHFEVGGFRKLKLLVLRDMQGLELVEIEEGALPLLEELRIGPSPLLDEVPSGLQHLRSLKVLAFYDMPNELVHKMQPNGGSDYVKVEHVPSVLFWYRISGRSYASYELGEQDLLDRLQGLDTNMNDVTRHVLQSFSFSDDIEADSASASTSAVPPSDERLSFSGNRISFGSDWLSDFSDDIED</sequence>
<feature type="region of interest" description="Disordered" evidence="2">
    <location>
        <begin position="279"/>
        <end position="316"/>
    </location>
</feature>
<reference evidence="4" key="1">
    <citation type="submission" date="2023-07" db="EMBL/GenBank/DDBJ databases">
        <title>draft genome sequence of fig (Ficus carica).</title>
        <authorList>
            <person name="Takahashi T."/>
            <person name="Nishimura K."/>
        </authorList>
    </citation>
    <scope>NUCLEOTIDE SEQUENCE</scope>
</reference>
<name>A0AA87Z8Y6_FICCA</name>
<keyword evidence="1" id="KW-0677">Repeat</keyword>
<feature type="compositionally biased region" description="Low complexity" evidence="2">
    <location>
        <begin position="279"/>
        <end position="288"/>
    </location>
</feature>
<evidence type="ECO:0000313" key="5">
    <source>
        <dbReference type="Proteomes" id="UP001187192"/>
    </source>
</evidence>
<dbReference type="AlphaFoldDB" id="A0AA87Z8Y6"/>
<dbReference type="EMBL" id="BTGU01007380">
    <property type="protein sequence ID" value="GMN31773.1"/>
    <property type="molecule type" value="Genomic_DNA"/>
</dbReference>
<comment type="caution">
    <text evidence="4">The sequence shown here is derived from an EMBL/GenBank/DDBJ whole genome shotgun (WGS) entry which is preliminary data.</text>
</comment>
<feature type="domain" description="Disease resistance R13L4/SHOC-2-like LRR" evidence="3">
    <location>
        <begin position="10"/>
        <end position="195"/>
    </location>
</feature>
<protein>
    <recommendedName>
        <fullName evidence="3">Disease resistance R13L4/SHOC-2-like LRR domain-containing protein</fullName>
    </recommendedName>
</protein>
<proteinExistence type="predicted"/>
<keyword evidence="5" id="KW-1185">Reference proteome</keyword>